<feature type="non-terminal residue" evidence="1">
    <location>
        <position position="1"/>
    </location>
</feature>
<feature type="non-terminal residue" evidence="1">
    <location>
        <position position="58"/>
    </location>
</feature>
<sequence length="58" mass="6478">SPKKVQLCDYSIQSAATSQAVIMCYVERSMEDSWEVIPVGLLSNGNAMNYVPIKRSIR</sequence>
<keyword evidence="2" id="KW-1185">Reference proteome</keyword>
<organism evidence="1 2">
    <name type="scientific">Racocetra fulgida</name>
    <dbReference type="NCBI Taxonomy" id="60492"/>
    <lineage>
        <taxon>Eukaryota</taxon>
        <taxon>Fungi</taxon>
        <taxon>Fungi incertae sedis</taxon>
        <taxon>Mucoromycota</taxon>
        <taxon>Glomeromycotina</taxon>
        <taxon>Glomeromycetes</taxon>
        <taxon>Diversisporales</taxon>
        <taxon>Gigasporaceae</taxon>
        <taxon>Racocetra</taxon>
    </lineage>
</organism>
<evidence type="ECO:0000313" key="1">
    <source>
        <dbReference type="EMBL" id="CAG8782691.1"/>
    </source>
</evidence>
<proteinExistence type="predicted"/>
<accession>A0A9N9P2R4</accession>
<dbReference type="Proteomes" id="UP000789396">
    <property type="component" value="Unassembled WGS sequence"/>
</dbReference>
<comment type="caution">
    <text evidence="1">The sequence shown here is derived from an EMBL/GenBank/DDBJ whole genome shotgun (WGS) entry which is preliminary data.</text>
</comment>
<name>A0A9N9P2R4_9GLOM</name>
<dbReference type="AlphaFoldDB" id="A0A9N9P2R4"/>
<reference evidence="1" key="1">
    <citation type="submission" date="2021-06" db="EMBL/GenBank/DDBJ databases">
        <authorList>
            <person name="Kallberg Y."/>
            <person name="Tangrot J."/>
            <person name="Rosling A."/>
        </authorList>
    </citation>
    <scope>NUCLEOTIDE SEQUENCE</scope>
    <source>
        <strain evidence="1">IN212</strain>
    </source>
</reference>
<evidence type="ECO:0000313" key="2">
    <source>
        <dbReference type="Proteomes" id="UP000789396"/>
    </source>
</evidence>
<gene>
    <name evidence="1" type="ORF">RFULGI_LOCUS15968</name>
</gene>
<protein>
    <submittedName>
        <fullName evidence="1">15504_t:CDS:1</fullName>
    </submittedName>
</protein>
<dbReference type="EMBL" id="CAJVPZ010054064">
    <property type="protein sequence ID" value="CAG8782691.1"/>
    <property type="molecule type" value="Genomic_DNA"/>
</dbReference>
<dbReference type="OrthoDB" id="2318873at2759"/>